<name>A0A7R8YYE6_HERIL</name>
<evidence type="ECO:0000313" key="3">
    <source>
        <dbReference type="Proteomes" id="UP000594454"/>
    </source>
</evidence>
<accession>A0A7R8YYE6</accession>
<proteinExistence type="predicted"/>
<gene>
    <name evidence="2" type="ORF">HERILL_LOCUS11930</name>
</gene>
<feature type="region of interest" description="Disordered" evidence="1">
    <location>
        <begin position="38"/>
        <end position="97"/>
    </location>
</feature>
<feature type="compositionally biased region" description="Basic residues" evidence="1">
    <location>
        <begin position="69"/>
        <end position="97"/>
    </location>
</feature>
<evidence type="ECO:0000313" key="2">
    <source>
        <dbReference type="EMBL" id="CAD7089375.1"/>
    </source>
</evidence>
<sequence>MHNKTLMYLLTMDNRSLMAQPMKQIKFLTHLLIADCAEETSPAPGESEPESLAEEADPSEETGNQPDKRVHKHHRGSRRGGRRWGRRTGCRWGRRGGRRWSPRLIRSWHSCSGRSQQSVKASIKNLAMTVLKAKQAAFFLQ</sequence>
<keyword evidence="3" id="KW-1185">Reference proteome</keyword>
<organism evidence="2 3">
    <name type="scientific">Hermetia illucens</name>
    <name type="common">Black soldier fly</name>
    <dbReference type="NCBI Taxonomy" id="343691"/>
    <lineage>
        <taxon>Eukaryota</taxon>
        <taxon>Metazoa</taxon>
        <taxon>Ecdysozoa</taxon>
        <taxon>Arthropoda</taxon>
        <taxon>Hexapoda</taxon>
        <taxon>Insecta</taxon>
        <taxon>Pterygota</taxon>
        <taxon>Neoptera</taxon>
        <taxon>Endopterygota</taxon>
        <taxon>Diptera</taxon>
        <taxon>Brachycera</taxon>
        <taxon>Stratiomyomorpha</taxon>
        <taxon>Stratiomyidae</taxon>
        <taxon>Hermetiinae</taxon>
        <taxon>Hermetia</taxon>
    </lineage>
</organism>
<reference evidence="2 3" key="1">
    <citation type="submission" date="2020-11" db="EMBL/GenBank/DDBJ databases">
        <authorList>
            <person name="Wallbank WR R."/>
            <person name="Pardo Diaz C."/>
            <person name="Kozak K."/>
            <person name="Martin S."/>
            <person name="Jiggins C."/>
            <person name="Moest M."/>
            <person name="Warren A I."/>
            <person name="Generalovic N T."/>
            <person name="Byers J.R.P. K."/>
            <person name="Montejo-Kovacevich G."/>
            <person name="Yen C E."/>
        </authorList>
    </citation>
    <scope>NUCLEOTIDE SEQUENCE [LARGE SCALE GENOMIC DNA]</scope>
</reference>
<feature type="compositionally biased region" description="Acidic residues" evidence="1">
    <location>
        <begin position="47"/>
        <end position="60"/>
    </location>
</feature>
<dbReference type="EMBL" id="LR899012">
    <property type="protein sequence ID" value="CAD7089375.1"/>
    <property type="molecule type" value="Genomic_DNA"/>
</dbReference>
<dbReference type="Proteomes" id="UP000594454">
    <property type="component" value="Chromosome 4"/>
</dbReference>
<dbReference type="InParanoid" id="A0A7R8YYE6"/>
<dbReference type="OrthoDB" id="6431667at2759"/>
<protein>
    <submittedName>
        <fullName evidence="2">Uncharacterized protein</fullName>
    </submittedName>
</protein>
<evidence type="ECO:0000256" key="1">
    <source>
        <dbReference type="SAM" id="MobiDB-lite"/>
    </source>
</evidence>
<dbReference type="AlphaFoldDB" id="A0A7R8YYE6"/>